<evidence type="ECO:0000313" key="3">
    <source>
        <dbReference type="Proteomes" id="UP001155010"/>
    </source>
</evidence>
<feature type="compositionally biased region" description="Polar residues" evidence="1">
    <location>
        <begin position="114"/>
        <end position="124"/>
    </location>
</feature>
<feature type="region of interest" description="Disordered" evidence="1">
    <location>
        <begin position="112"/>
        <end position="144"/>
    </location>
</feature>
<reference evidence="2" key="1">
    <citation type="submission" date="2022-08" db="EMBL/GenBank/DDBJ databases">
        <title>Genomic Encyclopedia of Type Strains, Phase V (KMG-V): Genome sequencing to study the core and pangenomes of soil and plant-associated prokaryotes.</title>
        <authorList>
            <person name="Whitman W."/>
        </authorList>
    </citation>
    <scope>NUCLEOTIDE SEQUENCE</scope>
    <source>
        <strain evidence="2">SP2017</strain>
    </source>
</reference>
<dbReference type="Proteomes" id="UP001155010">
    <property type="component" value="Unassembled WGS sequence"/>
</dbReference>
<gene>
    <name evidence="2" type="ORF">GGP83_003320</name>
</gene>
<name>A0A9X2ZTF7_9BACT</name>
<proteinExistence type="predicted"/>
<organism evidence="2 3">
    <name type="scientific">Salinibacter ruber</name>
    <dbReference type="NCBI Taxonomy" id="146919"/>
    <lineage>
        <taxon>Bacteria</taxon>
        <taxon>Pseudomonadati</taxon>
        <taxon>Rhodothermota</taxon>
        <taxon>Rhodothermia</taxon>
        <taxon>Rhodothermales</taxon>
        <taxon>Salinibacteraceae</taxon>
        <taxon>Salinibacter</taxon>
    </lineage>
</organism>
<comment type="caution">
    <text evidence="2">The sequence shown here is derived from an EMBL/GenBank/DDBJ whole genome shotgun (WGS) entry which is preliminary data.</text>
</comment>
<protein>
    <submittedName>
        <fullName evidence="2">Uncharacterized protein</fullName>
    </submittedName>
</protein>
<evidence type="ECO:0000313" key="2">
    <source>
        <dbReference type="EMBL" id="MCS3953345.1"/>
    </source>
</evidence>
<accession>A0A9X2ZTF7</accession>
<dbReference type="AlphaFoldDB" id="A0A9X2ZTF7"/>
<feature type="compositionally biased region" description="Low complexity" evidence="1">
    <location>
        <begin position="125"/>
        <end position="144"/>
    </location>
</feature>
<sequence length="144" mass="14415">MGQQQLLLLVLSTVIVGLATVAGIQAFSENQAQASQDALVQKGTSIASDIQGLAGKPTQMGGIDASSISDASKIINRLGYESNPVPAEGAGAGGECEIKTGGSEGAIDIECTSDDSPQTVTVGVTPSNSNDPNNDVVSTSFSSS</sequence>
<dbReference type="EMBL" id="JANUBB010000023">
    <property type="protein sequence ID" value="MCS3953345.1"/>
    <property type="molecule type" value="Genomic_DNA"/>
</dbReference>
<dbReference type="RefSeq" id="WP_251939260.1">
    <property type="nucleotide sequence ID" value="NZ_CALTRV010000008.1"/>
</dbReference>
<evidence type="ECO:0000256" key="1">
    <source>
        <dbReference type="SAM" id="MobiDB-lite"/>
    </source>
</evidence>